<feature type="chain" id="PRO_5042199478" evidence="1">
    <location>
        <begin position="19"/>
        <end position="162"/>
    </location>
</feature>
<dbReference type="EMBL" id="JANIEX010000012">
    <property type="protein sequence ID" value="KAJ3576414.1"/>
    <property type="molecule type" value="Genomic_DNA"/>
</dbReference>
<comment type="caution">
    <text evidence="2">The sequence shown here is derived from an EMBL/GenBank/DDBJ whole genome shotgun (WGS) entry which is preliminary data.</text>
</comment>
<dbReference type="AlphaFoldDB" id="A0AAD5W2U4"/>
<evidence type="ECO:0000313" key="3">
    <source>
        <dbReference type="Proteomes" id="UP001213000"/>
    </source>
</evidence>
<protein>
    <submittedName>
        <fullName evidence="2">Uncharacterized protein</fullName>
    </submittedName>
</protein>
<dbReference type="Proteomes" id="UP001213000">
    <property type="component" value="Unassembled WGS sequence"/>
</dbReference>
<sequence length="162" mass="17345">MNFKHFIVIAASVSGALASAETIQATITSIDAILSRADSLAQRMKVASSTMMGWRQFPSLDAAHTVTYEECEQIMAAARRIGGTFQSSIGIIVSHKSALDGLPIFGTVRPVAKLALLHFQRSTAEWEELYSSKLPANCTTEIKAACAKLDQSLTDALAALSI</sequence>
<keyword evidence="1" id="KW-0732">Signal</keyword>
<evidence type="ECO:0000313" key="2">
    <source>
        <dbReference type="EMBL" id="KAJ3576414.1"/>
    </source>
</evidence>
<gene>
    <name evidence="2" type="ORF">NP233_g450</name>
</gene>
<name>A0AAD5W2U4_9AGAR</name>
<reference evidence="2" key="1">
    <citation type="submission" date="2022-07" db="EMBL/GenBank/DDBJ databases">
        <title>Genome Sequence of Leucocoprinus birnbaumii.</title>
        <authorList>
            <person name="Buettner E."/>
        </authorList>
    </citation>
    <scope>NUCLEOTIDE SEQUENCE</scope>
    <source>
        <strain evidence="2">VT141</strain>
    </source>
</reference>
<keyword evidence="3" id="KW-1185">Reference proteome</keyword>
<evidence type="ECO:0000256" key="1">
    <source>
        <dbReference type="SAM" id="SignalP"/>
    </source>
</evidence>
<accession>A0AAD5W2U4</accession>
<organism evidence="2 3">
    <name type="scientific">Leucocoprinus birnbaumii</name>
    <dbReference type="NCBI Taxonomy" id="56174"/>
    <lineage>
        <taxon>Eukaryota</taxon>
        <taxon>Fungi</taxon>
        <taxon>Dikarya</taxon>
        <taxon>Basidiomycota</taxon>
        <taxon>Agaricomycotina</taxon>
        <taxon>Agaricomycetes</taxon>
        <taxon>Agaricomycetidae</taxon>
        <taxon>Agaricales</taxon>
        <taxon>Agaricineae</taxon>
        <taxon>Agaricaceae</taxon>
        <taxon>Leucocoprinus</taxon>
    </lineage>
</organism>
<proteinExistence type="predicted"/>
<feature type="signal peptide" evidence="1">
    <location>
        <begin position="1"/>
        <end position="18"/>
    </location>
</feature>